<gene>
    <name evidence="2" type="ORF">LX12_000257</name>
</gene>
<evidence type="ECO:0000313" key="2">
    <source>
        <dbReference type="EMBL" id="MCP2159093.1"/>
    </source>
</evidence>
<evidence type="ECO:0000313" key="3">
    <source>
        <dbReference type="Proteomes" id="UP001205740"/>
    </source>
</evidence>
<dbReference type="SUPFAM" id="SSF103481">
    <property type="entry name" value="Multidrug resistance efflux transporter EmrE"/>
    <property type="match status" value="2"/>
</dbReference>
<dbReference type="SUPFAM" id="SSF56399">
    <property type="entry name" value="ADP-ribosylation"/>
    <property type="match status" value="1"/>
</dbReference>
<protein>
    <submittedName>
        <fullName evidence="2">Threonine/homoserine efflux transporter RhtA</fullName>
    </submittedName>
</protein>
<sequence>MTRSPSTWSSRLSAAPVWPAFVAGAVAQYGGAAVAVGLFTQAPPSMVGWLRTLFGGLVVVAVTRPSWVLSAPRRVVRAAMLGLVTLSMNIVFYEAISRVDLGVAVAVEFLGPVAVAAVGTRGARGAASLVAVAVGVVLVSGAPAGTVTVGALWAVGAGVLWGGYIVLGARVSAAHEGAVGRGRRGIEDLGVGLSVAAVATAPVVVGVSVLTGVSTPPAAAVALCVVVGVLSSAVPYVLDQVVLTRVGRARFALLLALLPVTAALVGAAALRQAPSTPEILGIAAVVGAILLAPREVPAFGTPRSPRRGVAPWTVMPQQTNTPPGPLVHLCPKPTWLAAHSHGRLEPDSLHDVGFIHLSALSQVHVPANALFRGRDDLVLLEIDPQRVPAEIRWEDGDPPHPDGWQFPHLYGPLPVTAVTHVHPYRPGPDGTFSSRASF</sequence>
<dbReference type="Proteomes" id="UP001205740">
    <property type="component" value="Unassembled WGS sequence"/>
</dbReference>
<accession>A0ABT1GXT7</accession>
<feature type="transmembrane region" description="Helical" evidence="1">
    <location>
        <begin position="189"/>
        <end position="213"/>
    </location>
</feature>
<reference evidence="2 3" key="1">
    <citation type="submission" date="2022-06" db="EMBL/GenBank/DDBJ databases">
        <title>Genomic Encyclopedia of Archaeal and Bacterial Type Strains, Phase II (KMG-II): from individual species to whole genera.</title>
        <authorList>
            <person name="Goeker M."/>
        </authorList>
    </citation>
    <scope>NUCLEOTIDE SEQUENCE [LARGE SCALE GENOMIC DNA]</scope>
    <source>
        <strain evidence="2 3">DSM 45037</strain>
    </source>
</reference>
<keyword evidence="1" id="KW-0472">Membrane</keyword>
<keyword evidence="1" id="KW-1133">Transmembrane helix</keyword>
<dbReference type="EMBL" id="JAMTCG010000001">
    <property type="protein sequence ID" value="MCP2159093.1"/>
    <property type="molecule type" value="Genomic_DNA"/>
</dbReference>
<dbReference type="RefSeq" id="WP_372504895.1">
    <property type="nucleotide sequence ID" value="NZ_BAAAOE010000004.1"/>
</dbReference>
<dbReference type="PANTHER" id="PTHR34129:SF1">
    <property type="entry name" value="DUF952 DOMAIN-CONTAINING PROTEIN"/>
    <property type="match status" value="1"/>
</dbReference>
<organism evidence="2 3">
    <name type="scientific">Williamsia serinedens</name>
    <dbReference type="NCBI Taxonomy" id="391736"/>
    <lineage>
        <taxon>Bacteria</taxon>
        <taxon>Bacillati</taxon>
        <taxon>Actinomycetota</taxon>
        <taxon>Actinomycetes</taxon>
        <taxon>Mycobacteriales</taxon>
        <taxon>Nocardiaceae</taxon>
        <taxon>Williamsia</taxon>
    </lineage>
</organism>
<dbReference type="PANTHER" id="PTHR34129">
    <property type="entry name" value="BLR1139 PROTEIN"/>
    <property type="match status" value="1"/>
</dbReference>
<feature type="transmembrane region" description="Helical" evidence="1">
    <location>
        <begin position="150"/>
        <end position="169"/>
    </location>
</feature>
<keyword evidence="3" id="KW-1185">Reference proteome</keyword>
<comment type="caution">
    <text evidence="2">The sequence shown here is derived from an EMBL/GenBank/DDBJ whole genome shotgun (WGS) entry which is preliminary data.</text>
</comment>
<feature type="transmembrane region" description="Helical" evidence="1">
    <location>
        <begin position="126"/>
        <end position="144"/>
    </location>
</feature>
<feature type="transmembrane region" description="Helical" evidence="1">
    <location>
        <begin position="46"/>
        <end position="63"/>
    </location>
</feature>
<proteinExistence type="predicted"/>
<dbReference type="Pfam" id="PF06108">
    <property type="entry name" value="DUF952"/>
    <property type="match status" value="1"/>
</dbReference>
<feature type="transmembrane region" description="Helical" evidence="1">
    <location>
        <begin position="251"/>
        <end position="273"/>
    </location>
</feature>
<keyword evidence="1" id="KW-0812">Transmembrane</keyword>
<feature type="transmembrane region" description="Helical" evidence="1">
    <location>
        <begin position="219"/>
        <end position="239"/>
    </location>
</feature>
<feature type="transmembrane region" description="Helical" evidence="1">
    <location>
        <begin position="101"/>
        <end position="119"/>
    </location>
</feature>
<dbReference type="InterPro" id="IPR037185">
    <property type="entry name" value="EmrE-like"/>
</dbReference>
<feature type="transmembrane region" description="Helical" evidence="1">
    <location>
        <begin position="20"/>
        <end position="40"/>
    </location>
</feature>
<name>A0ABT1GXT7_9NOCA</name>
<dbReference type="Gene3D" id="3.20.170.20">
    <property type="entry name" value="Protein of unknown function DUF952"/>
    <property type="match status" value="1"/>
</dbReference>
<evidence type="ECO:0000256" key="1">
    <source>
        <dbReference type="SAM" id="Phobius"/>
    </source>
</evidence>
<feature type="transmembrane region" description="Helical" evidence="1">
    <location>
        <begin position="75"/>
        <end position="95"/>
    </location>
</feature>
<dbReference type="InterPro" id="IPR009297">
    <property type="entry name" value="DUF952"/>
</dbReference>